<evidence type="ECO:0000256" key="2">
    <source>
        <dbReference type="ARBA" id="ARBA00022803"/>
    </source>
</evidence>
<evidence type="ECO:0000259" key="5">
    <source>
        <dbReference type="Pfam" id="PF00085"/>
    </source>
</evidence>
<dbReference type="Pfam" id="PF00085">
    <property type="entry name" value="Thioredoxin"/>
    <property type="match status" value="1"/>
</dbReference>
<name>A0ABY8FX08_9ACTO</name>
<dbReference type="Proteomes" id="UP001215216">
    <property type="component" value="Chromosome"/>
</dbReference>
<dbReference type="SUPFAM" id="SSF52833">
    <property type="entry name" value="Thioredoxin-like"/>
    <property type="match status" value="1"/>
</dbReference>
<dbReference type="InterPro" id="IPR011990">
    <property type="entry name" value="TPR-like_helical_dom_sf"/>
</dbReference>
<proteinExistence type="predicted"/>
<reference evidence="6 7" key="1">
    <citation type="submission" date="2023-03" db="EMBL/GenBank/DDBJ databases">
        <title>Complete genome of Arcanobacterium canis strain DSM 25104 isolated in 2010 from a canine otitis externa in Germany.</title>
        <authorList>
            <person name="Borowiak M."/>
            <person name="Kreitlow A."/>
            <person name="Malorny B."/>
            <person name="Laemmler C."/>
            <person name="Prenger-Berninghoff E."/>
            <person name="Ploetz M."/>
            <person name="Abdulmawjood A."/>
        </authorList>
    </citation>
    <scope>NUCLEOTIDE SEQUENCE [LARGE SCALE GENOMIC DNA]</scope>
    <source>
        <strain evidence="6 7">DSM 25104</strain>
    </source>
</reference>
<evidence type="ECO:0000256" key="4">
    <source>
        <dbReference type="SAM" id="MobiDB-lite"/>
    </source>
</evidence>
<evidence type="ECO:0000313" key="6">
    <source>
        <dbReference type="EMBL" id="WFM83028.1"/>
    </source>
</evidence>
<evidence type="ECO:0000256" key="1">
    <source>
        <dbReference type="ARBA" id="ARBA00022737"/>
    </source>
</evidence>
<dbReference type="PROSITE" id="PS50005">
    <property type="entry name" value="TPR"/>
    <property type="match status" value="1"/>
</dbReference>
<protein>
    <submittedName>
        <fullName evidence="6">Tetratricopeptide repeat protein</fullName>
    </submittedName>
</protein>
<dbReference type="Gene3D" id="1.25.40.10">
    <property type="entry name" value="Tetratricopeptide repeat domain"/>
    <property type="match status" value="1"/>
</dbReference>
<gene>
    <name evidence="6" type="ORF">P7079_06420</name>
</gene>
<dbReference type="InterPro" id="IPR013766">
    <property type="entry name" value="Thioredoxin_domain"/>
</dbReference>
<feature type="domain" description="Thioredoxin" evidence="5">
    <location>
        <begin position="35"/>
        <end position="134"/>
    </location>
</feature>
<dbReference type="SMART" id="SM00028">
    <property type="entry name" value="TPR"/>
    <property type="match status" value="1"/>
</dbReference>
<dbReference type="InterPro" id="IPR013105">
    <property type="entry name" value="TPR_2"/>
</dbReference>
<organism evidence="6 7">
    <name type="scientific">Arcanobacterium canis</name>
    <dbReference type="NCBI Taxonomy" id="999183"/>
    <lineage>
        <taxon>Bacteria</taxon>
        <taxon>Bacillati</taxon>
        <taxon>Actinomycetota</taxon>
        <taxon>Actinomycetes</taxon>
        <taxon>Actinomycetales</taxon>
        <taxon>Actinomycetaceae</taxon>
        <taxon>Arcanobacterium</taxon>
    </lineage>
</organism>
<dbReference type="SUPFAM" id="SSF48452">
    <property type="entry name" value="TPR-like"/>
    <property type="match status" value="1"/>
</dbReference>
<sequence>MAGAFDLSTLKSKKEPDSLSQAPAGESVPGKLEVELTEESLQAAVTTSMKVPVLVAFISDRSENSAKLLGFLRPMITAKAGRIQLAVADVDAHTQVSAVFGVNGVPALALLLQGNPVPIVQGLPAEDDVRAQIDKIIDSAAQYGINGVLDPNAQAKEPQIPPLHQEGMELMKQGDFAGARAAYEKALAQNPKDDEAKSALAQVNYLDRMGQMPQMTDPAEAQETLEKIARAPFSDVDTQLMGADIEFASRPDVALNRLIEAVKATSGDERERVRARILEFFDVLGQQSDIVAVARKALAAALF</sequence>
<dbReference type="Gene3D" id="3.40.30.10">
    <property type="entry name" value="Glutaredoxin"/>
    <property type="match status" value="1"/>
</dbReference>
<dbReference type="EMBL" id="CP121208">
    <property type="protein sequence ID" value="WFM83028.1"/>
    <property type="molecule type" value="Genomic_DNA"/>
</dbReference>
<accession>A0ABY8FX08</accession>
<dbReference type="InterPro" id="IPR019734">
    <property type="entry name" value="TPR_rpt"/>
</dbReference>
<evidence type="ECO:0000256" key="3">
    <source>
        <dbReference type="PROSITE-ProRule" id="PRU00339"/>
    </source>
</evidence>
<feature type="region of interest" description="Disordered" evidence="4">
    <location>
        <begin position="1"/>
        <end position="28"/>
    </location>
</feature>
<keyword evidence="2 3" id="KW-0802">TPR repeat</keyword>
<feature type="repeat" description="TPR" evidence="3">
    <location>
        <begin position="160"/>
        <end position="193"/>
    </location>
</feature>
<dbReference type="RefSeq" id="WP_278012454.1">
    <property type="nucleotide sequence ID" value="NZ_CP121208.1"/>
</dbReference>
<dbReference type="InterPro" id="IPR036249">
    <property type="entry name" value="Thioredoxin-like_sf"/>
</dbReference>
<keyword evidence="1" id="KW-0677">Repeat</keyword>
<evidence type="ECO:0000313" key="7">
    <source>
        <dbReference type="Proteomes" id="UP001215216"/>
    </source>
</evidence>
<keyword evidence="7" id="KW-1185">Reference proteome</keyword>
<dbReference type="Pfam" id="PF07719">
    <property type="entry name" value="TPR_2"/>
    <property type="match status" value="1"/>
</dbReference>
<dbReference type="Pfam" id="PF14561">
    <property type="entry name" value="TPR_20"/>
    <property type="match status" value="1"/>
</dbReference>